<dbReference type="Pfam" id="PF00089">
    <property type="entry name" value="Trypsin"/>
    <property type="match status" value="2"/>
</dbReference>
<name>A0A0D8X8S4_DICVI</name>
<proteinExistence type="predicted"/>
<dbReference type="GO" id="GO:0004252">
    <property type="term" value="F:serine-type endopeptidase activity"/>
    <property type="evidence" value="ECO:0007669"/>
    <property type="project" value="InterPro"/>
</dbReference>
<evidence type="ECO:0000256" key="1">
    <source>
        <dbReference type="ARBA" id="ARBA00023157"/>
    </source>
</evidence>
<reference evidence="3 4" key="1">
    <citation type="submission" date="2013-11" db="EMBL/GenBank/DDBJ databases">
        <title>Draft genome of the bovine lungworm Dictyocaulus viviparus.</title>
        <authorList>
            <person name="Mitreva M."/>
        </authorList>
    </citation>
    <scope>NUCLEOTIDE SEQUENCE [LARGE SCALE GENOMIC DNA]</scope>
    <source>
        <strain evidence="3 4">HannoverDv2000</strain>
    </source>
</reference>
<gene>
    <name evidence="3" type="ORF">DICVIV_14053</name>
</gene>
<feature type="domain" description="Peptidase S1" evidence="2">
    <location>
        <begin position="35"/>
        <end position="89"/>
    </location>
</feature>
<dbReference type="Proteomes" id="UP000053766">
    <property type="component" value="Unassembled WGS sequence"/>
</dbReference>
<dbReference type="InterPro" id="IPR009003">
    <property type="entry name" value="Peptidase_S1_PA"/>
</dbReference>
<reference evidence="4" key="2">
    <citation type="journal article" date="2016" name="Sci. Rep.">
        <title>Dictyocaulus viviparus genome, variome and transcriptome elucidate lungworm biology and support future intervention.</title>
        <authorList>
            <person name="McNulty S.N."/>
            <person name="Strube C."/>
            <person name="Rosa B.A."/>
            <person name="Martin J.C."/>
            <person name="Tyagi R."/>
            <person name="Choi Y.J."/>
            <person name="Wang Q."/>
            <person name="Hallsworth Pepin K."/>
            <person name="Zhang X."/>
            <person name="Ozersky P."/>
            <person name="Wilson R.K."/>
            <person name="Sternberg P.W."/>
            <person name="Gasser R.B."/>
            <person name="Mitreva M."/>
        </authorList>
    </citation>
    <scope>NUCLEOTIDE SEQUENCE [LARGE SCALE GENOMIC DNA]</scope>
    <source>
        <strain evidence="4">HannoverDv2000</strain>
    </source>
</reference>
<dbReference type="Gene3D" id="2.40.10.10">
    <property type="entry name" value="Trypsin-like serine proteases"/>
    <property type="match status" value="2"/>
</dbReference>
<evidence type="ECO:0000313" key="4">
    <source>
        <dbReference type="Proteomes" id="UP000053766"/>
    </source>
</evidence>
<dbReference type="PANTHER" id="PTHR24253">
    <property type="entry name" value="TRANSMEMBRANE PROTEASE SERINE"/>
    <property type="match status" value="1"/>
</dbReference>
<keyword evidence="4" id="KW-1185">Reference proteome</keyword>
<dbReference type="AlphaFoldDB" id="A0A0D8X8S4"/>
<dbReference type="EMBL" id="KN718368">
    <property type="protein sequence ID" value="KJH40034.1"/>
    <property type="molecule type" value="Genomic_DNA"/>
</dbReference>
<feature type="domain" description="Peptidase S1" evidence="2">
    <location>
        <begin position="98"/>
        <end position="131"/>
    </location>
</feature>
<dbReference type="GO" id="GO:0006508">
    <property type="term" value="P:proteolysis"/>
    <property type="evidence" value="ECO:0007669"/>
    <property type="project" value="InterPro"/>
</dbReference>
<sequence>MCSSLYSVISAGRAKVYPGTKVNDLSSIPIYTSSSRIVTVHPRFDPCSRGNDLAVLEISPNMFSDGSPICMPSANESVPTSLTSTGFGLNPVDFVLPHKGDSGGPLFKNENGTHILLGIMSQGDECKKRKKKKNKFVKLSFFSFI</sequence>
<dbReference type="InterPro" id="IPR001254">
    <property type="entry name" value="Trypsin_dom"/>
</dbReference>
<dbReference type="SUPFAM" id="SSF50494">
    <property type="entry name" value="Trypsin-like serine proteases"/>
    <property type="match status" value="1"/>
</dbReference>
<dbReference type="OrthoDB" id="7754674at2759"/>
<evidence type="ECO:0000313" key="3">
    <source>
        <dbReference type="EMBL" id="KJH40034.1"/>
    </source>
</evidence>
<accession>A0A0D8X8S4</accession>
<keyword evidence="1" id="KW-1015">Disulfide bond</keyword>
<dbReference type="InterPro" id="IPR043504">
    <property type="entry name" value="Peptidase_S1_PA_chymotrypsin"/>
</dbReference>
<organism evidence="3 4">
    <name type="scientific">Dictyocaulus viviparus</name>
    <name type="common">Bovine lungworm</name>
    <dbReference type="NCBI Taxonomy" id="29172"/>
    <lineage>
        <taxon>Eukaryota</taxon>
        <taxon>Metazoa</taxon>
        <taxon>Ecdysozoa</taxon>
        <taxon>Nematoda</taxon>
        <taxon>Chromadorea</taxon>
        <taxon>Rhabditida</taxon>
        <taxon>Rhabditina</taxon>
        <taxon>Rhabditomorpha</taxon>
        <taxon>Strongyloidea</taxon>
        <taxon>Metastrongylidae</taxon>
        <taxon>Dictyocaulus</taxon>
    </lineage>
</organism>
<evidence type="ECO:0000259" key="2">
    <source>
        <dbReference type="Pfam" id="PF00089"/>
    </source>
</evidence>
<protein>
    <submittedName>
        <fullName evidence="3">Trypsin</fullName>
    </submittedName>
</protein>